<keyword evidence="1" id="KW-0812">Transmembrane</keyword>
<evidence type="ECO:0000256" key="1">
    <source>
        <dbReference type="SAM" id="Phobius"/>
    </source>
</evidence>
<evidence type="ECO:0000313" key="2">
    <source>
        <dbReference type="EMBL" id="AYV86053.1"/>
    </source>
</evidence>
<keyword evidence="1" id="KW-1133">Transmembrane helix</keyword>
<organism evidence="2">
    <name type="scientific">Solivirus sp</name>
    <dbReference type="NCBI Taxonomy" id="2487772"/>
    <lineage>
        <taxon>Viruses</taxon>
        <taxon>Pithoviruses</taxon>
    </lineage>
</organism>
<sequence length="256" mass="29331">MDNWFLTISSIVDKREFGVAIRSKQLKFAETWLNSNGELKEADCEFAKICFITSKKEILNLPQGNSVTSVENQKYYVGAVFECGTYVLKRVINRGRVDLKFINLDQTILDDDALYIRVPPGKNLKTNDISTIDYLFVGKDSAKSLPEFENRKCYFSPLGEEERISMTESITLIGRDCIDSCYGRKCNAFDDCGNRCGCPVGMNCNTKTGECETVEHMIVKHWHENEKQTWTVTILLIIALILFIILICYLIWRQKT</sequence>
<accession>A0A3G5AJH8</accession>
<reference evidence="2" key="1">
    <citation type="submission" date="2018-10" db="EMBL/GenBank/DDBJ databases">
        <title>Hidden diversity of soil giant viruses.</title>
        <authorList>
            <person name="Schulz F."/>
            <person name="Alteio L."/>
            <person name="Goudeau D."/>
            <person name="Ryan E.M."/>
            <person name="Malmstrom R.R."/>
            <person name="Blanchard J."/>
            <person name="Woyke T."/>
        </authorList>
    </citation>
    <scope>NUCLEOTIDE SEQUENCE</scope>
    <source>
        <strain evidence="2">SOV1</strain>
    </source>
</reference>
<dbReference type="EMBL" id="MK072492">
    <property type="protein sequence ID" value="AYV86053.1"/>
    <property type="molecule type" value="Genomic_DNA"/>
</dbReference>
<gene>
    <name evidence="2" type="ORF">Solivirus4_14</name>
</gene>
<feature type="transmembrane region" description="Helical" evidence="1">
    <location>
        <begin position="230"/>
        <end position="252"/>
    </location>
</feature>
<keyword evidence="1" id="KW-0472">Membrane</keyword>
<proteinExistence type="predicted"/>
<name>A0A3G5AJH8_9VIRU</name>
<protein>
    <submittedName>
        <fullName evidence="2">Uncharacterized protein</fullName>
    </submittedName>
</protein>